<dbReference type="Proteomes" id="UP000281474">
    <property type="component" value="Unassembled WGS sequence"/>
</dbReference>
<dbReference type="EMBL" id="QZEI01000013">
    <property type="protein sequence ID" value="RLV60664.1"/>
    <property type="molecule type" value="Genomic_DNA"/>
</dbReference>
<keyword evidence="2" id="KW-1185">Reference proteome</keyword>
<dbReference type="AlphaFoldDB" id="A0A3L8PZ59"/>
<evidence type="ECO:0000313" key="2">
    <source>
        <dbReference type="Proteomes" id="UP000281474"/>
    </source>
</evidence>
<name>A0A3L8PZ59_9GAMM</name>
<dbReference type="RefSeq" id="WP_121838114.1">
    <property type="nucleotide sequence ID" value="NZ_ML014762.1"/>
</dbReference>
<sequence>MTLVVTPSYSKIHDFAHFNWEQPSAECFIESGKKYQIRNCARSSELYVERLSPYSSGLRGLFECFCSFFLAKINSRNRDELGDILRGEGIRAVGKASGNIFGRFQVNTKYRTNLHQFSMEKPKLFKQAKQQVDILRQVPKAESRLDINSSDSPIQHRCPISGYILNHTNAVVLEHNGQSLVVSRQGIRYQLLNDDPKFSKISRQMILDSQIKALTSENYNLSNFGEWLVGFLSSCSPLGVSKGKLADIVVV</sequence>
<comment type="caution">
    <text evidence="1">The sequence shown here is derived from an EMBL/GenBank/DDBJ whole genome shotgun (WGS) entry which is preliminary data.</text>
</comment>
<proteinExistence type="predicted"/>
<protein>
    <submittedName>
        <fullName evidence="1">Uncharacterized protein</fullName>
    </submittedName>
</protein>
<reference evidence="1 2" key="1">
    <citation type="submission" date="2018-09" db="EMBL/GenBank/DDBJ databases">
        <title>Phylogeny of the Shewanellaceae, and recommendation for two new genera, Pseudoshewanella and Parashewanella.</title>
        <authorList>
            <person name="Wang G."/>
        </authorList>
    </citation>
    <scope>NUCLEOTIDE SEQUENCE [LARGE SCALE GENOMIC DNA]</scope>
    <source>
        <strain evidence="1 2">C51</strain>
    </source>
</reference>
<evidence type="ECO:0000313" key="1">
    <source>
        <dbReference type="EMBL" id="RLV60664.1"/>
    </source>
</evidence>
<organism evidence="1 2">
    <name type="scientific">Parashewanella curva</name>
    <dbReference type="NCBI Taxonomy" id="2338552"/>
    <lineage>
        <taxon>Bacteria</taxon>
        <taxon>Pseudomonadati</taxon>
        <taxon>Pseudomonadota</taxon>
        <taxon>Gammaproteobacteria</taxon>
        <taxon>Alteromonadales</taxon>
        <taxon>Shewanellaceae</taxon>
        <taxon>Parashewanella</taxon>
    </lineage>
</organism>
<gene>
    <name evidence="1" type="ORF">D5018_06065</name>
</gene>
<accession>A0A3L8PZ59</accession>